<evidence type="ECO:0000313" key="2">
    <source>
        <dbReference type="Proteomes" id="UP001497680"/>
    </source>
</evidence>
<dbReference type="EMBL" id="MU394284">
    <property type="protein sequence ID" value="KAI6092266.1"/>
    <property type="molecule type" value="Genomic_DNA"/>
</dbReference>
<protein>
    <submittedName>
        <fullName evidence="1">NADP(+)-dependent dehydrogenase</fullName>
    </submittedName>
</protein>
<organism evidence="1 2">
    <name type="scientific">Hypoxylon rubiginosum</name>
    <dbReference type="NCBI Taxonomy" id="110542"/>
    <lineage>
        <taxon>Eukaryota</taxon>
        <taxon>Fungi</taxon>
        <taxon>Dikarya</taxon>
        <taxon>Ascomycota</taxon>
        <taxon>Pezizomycotina</taxon>
        <taxon>Sordariomycetes</taxon>
        <taxon>Xylariomycetidae</taxon>
        <taxon>Xylariales</taxon>
        <taxon>Hypoxylaceae</taxon>
        <taxon>Hypoxylon</taxon>
    </lineage>
</organism>
<proteinExistence type="predicted"/>
<name>A0ACC0DHE2_9PEZI</name>
<dbReference type="Proteomes" id="UP001497680">
    <property type="component" value="Unassembled WGS sequence"/>
</dbReference>
<gene>
    <name evidence="1" type="ORF">F4821DRAFT_267206</name>
</gene>
<reference evidence="1 2" key="1">
    <citation type="journal article" date="2022" name="New Phytol.">
        <title>Ecological generalism drives hyperdiversity of secondary metabolite gene clusters in xylarialean endophytes.</title>
        <authorList>
            <person name="Franco M.E.E."/>
            <person name="Wisecaver J.H."/>
            <person name="Arnold A.E."/>
            <person name="Ju Y.M."/>
            <person name="Slot J.C."/>
            <person name="Ahrendt S."/>
            <person name="Moore L.P."/>
            <person name="Eastman K.E."/>
            <person name="Scott K."/>
            <person name="Konkel Z."/>
            <person name="Mondo S.J."/>
            <person name="Kuo A."/>
            <person name="Hayes R.D."/>
            <person name="Haridas S."/>
            <person name="Andreopoulos B."/>
            <person name="Riley R."/>
            <person name="LaButti K."/>
            <person name="Pangilinan J."/>
            <person name="Lipzen A."/>
            <person name="Amirebrahimi M."/>
            <person name="Yan J."/>
            <person name="Adam C."/>
            <person name="Keymanesh K."/>
            <person name="Ng V."/>
            <person name="Louie K."/>
            <person name="Northen T."/>
            <person name="Drula E."/>
            <person name="Henrissat B."/>
            <person name="Hsieh H.M."/>
            <person name="Youens-Clark K."/>
            <person name="Lutzoni F."/>
            <person name="Miadlikowska J."/>
            <person name="Eastwood D.C."/>
            <person name="Hamelin R.C."/>
            <person name="Grigoriev I.V."/>
            <person name="U'Ren J.M."/>
        </authorList>
    </citation>
    <scope>NUCLEOTIDE SEQUENCE [LARGE SCALE GENOMIC DNA]</scope>
    <source>
        <strain evidence="1 2">ER1909</strain>
    </source>
</reference>
<sequence length="290" mass="30774">MTPPLPSATSTWHNDTYAAISPQRPELSAAGKTIIIIGAGSGIGRETARAFATAGASHVALLGRTVASLNETKSQVALTSDKTSTSIHVADITQEKTLQEAAASIGVWDVLVLAAGYTSKPGSLTQTDTAEWWKNMEVNVKGPFLALKTFVPTANPSHATVLGLTSGMIAAPAKNLPGISAYITSKFAQTKMMEFLPVDQPHIFTASVHPGMVETAIFAKAGGDASRLPMDKVQLPAHFLVWLSSPEAAYLNGRTVWANWDVEELKTQADTIQSGQLMTGGTYGWPFPHM</sequence>
<evidence type="ECO:0000313" key="1">
    <source>
        <dbReference type="EMBL" id="KAI6092266.1"/>
    </source>
</evidence>
<keyword evidence="2" id="KW-1185">Reference proteome</keyword>
<comment type="caution">
    <text evidence="1">The sequence shown here is derived from an EMBL/GenBank/DDBJ whole genome shotgun (WGS) entry which is preliminary data.</text>
</comment>
<accession>A0ACC0DHE2</accession>